<proteinExistence type="predicted"/>
<organism evidence="2 3">
    <name type="scientific">Flavobacterium frigidarium</name>
    <dbReference type="NCBI Taxonomy" id="99286"/>
    <lineage>
        <taxon>Bacteria</taxon>
        <taxon>Pseudomonadati</taxon>
        <taxon>Bacteroidota</taxon>
        <taxon>Flavobacteriia</taxon>
        <taxon>Flavobacteriales</taxon>
        <taxon>Flavobacteriaceae</taxon>
        <taxon>Flavobacterium</taxon>
    </lineage>
</organism>
<dbReference type="RefSeq" id="WP_371571556.1">
    <property type="nucleotide sequence ID" value="NZ_JASMRN010000012.1"/>
</dbReference>
<accession>A0ABV4KFQ9</accession>
<evidence type="ECO:0000256" key="1">
    <source>
        <dbReference type="SAM" id="Phobius"/>
    </source>
</evidence>
<reference evidence="2 3" key="1">
    <citation type="submission" date="2023-05" db="EMBL/GenBank/DDBJ databases">
        <title>Adaptations of aquatic viruses from atmosphere-close ecosystems of the Central Arctic Ocean.</title>
        <authorList>
            <person name="Rahlff J."/>
            <person name="Holmfeldt K."/>
        </authorList>
    </citation>
    <scope>NUCLEOTIDE SEQUENCE [LARGE SCALE GENOMIC DNA]</scope>
    <source>
        <strain evidence="2 3">Arc14</strain>
    </source>
</reference>
<dbReference type="Proteomes" id="UP001568894">
    <property type="component" value="Unassembled WGS sequence"/>
</dbReference>
<evidence type="ECO:0000313" key="2">
    <source>
        <dbReference type="EMBL" id="MEZ7516372.1"/>
    </source>
</evidence>
<evidence type="ECO:0000313" key="3">
    <source>
        <dbReference type="Proteomes" id="UP001568894"/>
    </source>
</evidence>
<name>A0ABV4KFQ9_9FLAO</name>
<feature type="transmembrane region" description="Helical" evidence="1">
    <location>
        <begin position="7"/>
        <end position="29"/>
    </location>
</feature>
<gene>
    <name evidence="2" type="ORF">QO192_13905</name>
</gene>
<keyword evidence="1" id="KW-0812">Transmembrane</keyword>
<evidence type="ECO:0008006" key="4">
    <source>
        <dbReference type="Google" id="ProtNLM"/>
    </source>
</evidence>
<keyword evidence="1" id="KW-1133">Transmembrane helix</keyword>
<keyword evidence="3" id="KW-1185">Reference proteome</keyword>
<protein>
    <recommendedName>
        <fullName evidence="4">DUF748 domain-containing protein</fullName>
    </recommendedName>
</protein>
<keyword evidence="1" id="KW-0472">Membrane</keyword>
<dbReference type="EMBL" id="JASMRN010000012">
    <property type="protein sequence ID" value="MEZ7516372.1"/>
    <property type="molecule type" value="Genomic_DNA"/>
</dbReference>
<comment type="caution">
    <text evidence="2">The sequence shown here is derived from an EMBL/GenBank/DDBJ whole genome shotgun (WGS) entry which is preliminary data.</text>
</comment>
<sequence length="520" mass="59310">MTRTKKIIIAIVVVLSIVVLLNVAANYFVNKQLPLIIADKNKTNYSITYQTLTIDMIDKNISAQGIAITPKSKAKVGVDKLGIYSKINSVEIRDFKIWDILFNDKIKANSITINSPEVILYKEDKTAVNDSKNISSEVVAPFQQIIAVSKITMNKGTVKIIHTKTKKPILNVSNMHLEVNGIVIDEETLNQIIPFQFETYSFSGDSVYYRANDFYHISLANIKTTEKDLKISKFKLIPEYTRHEFISKLEKEKDLFTLQADAISITNLNWGFKDSIPYFEANKIAFNKLAANIYRNKLPTDDLSKKPLYNKLLRDLKFPLKVDTLAITNSQLVYEEEINFAKGPGMLTFDKFNLTATHLQSGYKQTKLDDVVIDINCKFMNNSPFSVKWIFNVMDKTDGFKFHGKITNLNTADLSRFTKPYINATTTGTFDYLDFTINGNDYNSEENAALKYHNLKVKLFRKNDRAKESKIKSVIANLVVKNDTDGEIKNTTVKIERVPEKSFFNFLWLNVAGILKQIVI</sequence>